<protein>
    <recommendedName>
        <fullName evidence="2">DUF1985 domain-containing protein</fullName>
    </recommendedName>
</protein>
<dbReference type="AlphaFoldDB" id="A0A0D3BFX1"/>
<evidence type="ECO:0000313" key="4">
    <source>
        <dbReference type="Proteomes" id="UP000032141"/>
    </source>
</evidence>
<reference evidence="3 4" key="1">
    <citation type="journal article" date="2014" name="Genome Biol.">
        <title>Transcriptome and methylome profiling reveals relics of genome dominance in the mesopolyploid Brassica oleracea.</title>
        <authorList>
            <person name="Parkin I.A."/>
            <person name="Koh C."/>
            <person name="Tang H."/>
            <person name="Robinson S.J."/>
            <person name="Kagale S."/>
            <person name="Clarke W.E."/>
            <person name="Town C.D."/>
            <person name="Nixon J."/>
            <person name="Krishnakumar V."/>
            <person name="Bidwell S.L."/>
            <person name="Denoeud F."/>
            <person name="Belcram H."/>
            <person name="Links M.G."/>
            <person name="Just J."/>
            <person name="Clarke C."/>
            <person name="Bender T."/>
            <person name="Huebert T."/>
            <person name="Mason A.S."/>
            <person name="Pires J.C."/>
            <person name="Barker G."/>
            <person name="Moore J."/>
            <person name="Walley P.G."/>
            <person name="Manoli S."/>
            <person name="Batley J."/>
            <person name="Edwards D."/>
            <person name="Nelson M.N."/>
            <person name="Wang X."/>
            <person name="Paterson A.H."/>
            <person name="King G."/>
            <person name="Bancroft I."/>
            <person name="Chalhoub B."/>
            <person name="Sharpe A.G."/>
        </authorList>
    </citation>
    <scope>NUCLEOTIDE SEQUENCE</scope>
    <source>
        <strain evidence="3 4">cv. TO1000</strain>
    </source>
</reference>
<dbReference type="Proteomes" id="UP000032141">
    <property type="component" value="Chromosome C3"/>
</dbReference>
<feature type="domain" description="DUF1985" evidence="2">
    <location>
        <begin position="118"/>
        <end position="167"/>
    </location>
</feature>
<evidence type="ECO:0000256" key="1">
    <source>
        <dbReference type="SAM" id="MobiDB-lite"/>
    </source>
</evidence>
<dbReference type="InterPro" id="IPR015410">
    <property type="entry name" value="DUF1985"/>
</dbReference>
<feature type="region of interest" description="Disordered" evidence="1">
    <location>
        <begin position="1"/>
        <end position="25"/>
    </location>
</feature>
<feature type="domain" description="DUF1985" evidence="2">
    <location>
        <begin position="328"/>
        <end position="413"/>
    </location>
</feature>
<organism evidence="3 4">
    <name type="scientific">Brassica oleracea var. oleracea</name>
    <dbReference type="NCBI Taxonomy" id="109376"/>
    <lineage>
        <taxon>Eukaryota</taxon>
        <taxon>Viridiplantae</taxon>
        <taxon>Streptophyta</taxon>
        <taxon>Embryophyta</taxon>
        <taxon>Tracheophyta</taxon>
        <taxon>Spermatophyta</taxon>
        <taxon>Magnoliopsida</taxon>
        <taxon>eudicotyledons</taxon>
        <taxon>Gunneridae</taxon>
        <taxon>Pentapetalae</taxon>
        <taxon>rosids</taxon>
        <taxon>malvids</taxon>
        <taxon>Brassicales</taxon>
        <taxon>Brassicaceae</taxon>
        <taxon>Brassiceae</taxon>
        <taxon>Brassica</taxon>
    </lineage>
</organism>
<keyword evidence="4" id="KW-1185">Reference proteome</keyword>
<dbReference type="Gramene" id="Bo3g108070.1">
    <property type="protein sequence ID" value="Bo3g108070.1"/>
    <property type="gene ID" value="Bo3g108070"/>
</dbReference>
<proteinExistence type="predicted"/>
<evidence type="ECO:0000313" key="3">
    <source>
        <dbReference type="EnsemblPlants" id="Bo3g108070.1"/>
    </source>
</evidence>
<dbReference type="HOGENOM" id="CLU_018026_1_0_1"/>
<dbReference type="PANTHER" id="PTHR48449:SF1">
    <property type="entry name" value="DUF1985 DOMAIN-CONTAINING PROTEIN"/>
    <property type="match status" value="1"/>
</dbReference>
<dbReference type="PANTHER" id="PTHR48449">
    <property type="entry name" value="DUF1985 DOMAIN-CONTAINING PROTEIN"/>
    <property type="match status" value="1"/>
</dbReference>
<evidence type="ECO:0000259" key="2">
    <source>
        <dbReference type="Pfam" id="PF09331"/>
    </source>
</evidence>
<dbReference type="OMA" id="PPACENT"/>
<name>A0A0D3BFX1_BRAOL</name>
<dbReference type="EnsemblPlants" id="Bo3g108070.1">
    <property type="protein sequence ID" value="Bo3g108070.1"/>
    <property type="gene ID" value="Bo3g108070"/>
</dbReference>
<accession>A0A0D3BFX1</accession>
<reference evidence="3" key="2">
    <citation type="submission" date="2015-03" db="UniProtKB">
        <authorList>
            <consortium name="EnsemblPlants"/>
        </authorList>
    </citation>
    <scope>IDENTIFICATION</scope>
</reference>
<sequence>MSLNSRRVGNLSVSDSGEEGTVSSIHSTVQRPIADMVIGQLEEAESSSKLPPKLLAWGCYPTKLRPNIYSKAQVIGTIASCLQGSKDMDVIMLAQFGRLFELHVARCHNSAKLINSFLCCQLLAVSKYELWFHFATHPLRFSLDEFHQVVGLNCRAFDAVDSEAEDDLMCRSPQISTWNQLTVQCTGQTDRAVYWTIPHASGNELWLEPWPDDRSDRIGACLSYELSDLSDTTLEMDELSKLSDTRLELNELSNTEDGAGSAARRNGTFQPKEKIFLCFLVSHIQVNIPQNRWTCESYQATTRDPSFGGLVSHIKHQLKSGISEAFRNLRSTVWHELFDTAVGDITVSDVLKMLRNPYFAPWKRVHLALIALVDGVICCSNKWLKLTPKYVEMLCDVVYFLDYPWGRESFLKTLPRLLPPYTSEDPLGEMRHHLSQQTTAAYGFPLALQLFAFEAVPLLLAKIPNAQSTDNFLVNPPACENTVTILSVNDIVEVEEDPYVSLRFSLSHFNYVFDILFNQRVMHLVDLMLSGHHFQKSDFPGGDTLFAPVVDDKENVGKVIIEGISSSEDREPEARPQADRCTHEDLKPWIEQQFKQLASAFQK</sequence>
<dbReference type="Pfam" id="PF09331">
    <property type="entry name" value="DUF1985"/>
    <property type="match status" value="2"/>
</dbReference>